<evidence type="ECO:0000256" key="1">
    <source>
        <dbReference type="ARBA" id="ARBA00004613"/>
    </source>
</evidence>
<dbReference type="InterPro" id="IPR001534">
    <property type="entry name" value="Transthyretin-like"/>
</dbReference>
<gene>
    <name evidence="5" type="ORF">BXYJ_LOCUS13262</name>
</gene>
<dbReference type="Pfam" id="PF01060">
    <property type="entry name" value="TTR-52"/>
    <property type="match status" value="1"/>
</dbReference>
<keyword evidence="4" id="KW-0732">Signal</keyword>
<name>A0A1I7SAU2_BURXY</name>
<dbReference type="PANTHER" id="PTHR21700">
    <property type="entry name" value="TRANSTHYRETIN-LIKE FAMILY PROTEIN-RELATED"/>
    <property type="match status" value="1"/>
</dbReference>
<dbReference type="EMBL" id="CAJFCV020000005">
    <property type="protein sequence ID" value="CAG9126768.1"/>
    <property type="molecule type" value="Genomic_DNA"/>
</dbReference>
<dbReference type="Gene3D" id="2.60.40.3330">
    <property type="match status" value="1"/>
</dbReference>
<evidence type="ECO:0000313" key="5">
    <source>
        <dbReference type="EMBL" id="CAD5233171.1"/>
    </source>
</evidence>
<dbReference type="Proteomes" id="UP000095284">
    <property type="component" value="Unplaced"/>
</dbReference>
<protein>
    <submittedName>
        <fullName evidence="5">(pine wood nematode) hypothetical protein</fullName>
    </submittedName>
</protein>
<reference evidence="9" key="1">
    <citation type="submission" date="2016-11" db="UniProtKB">
        <authorList>
            <consortium name="WormBaseParasite"/>
        </authorList>
    </citation>
    <scope>IDENTIFICATION</scope>
</reference>
<sequence>MFEFGEDGVVKQSTKKGRVQGASVRGRLLCGTTPMKGVKVKIVDIDPRPDLDDLLGDVLTDDDGYFHVSGATREDTNIEVMIKVYHDCDDPLPCQRKVVWKVPPKYYNNGTFTEWFDVGTINMEMKFVGEERDCRH</sequence>
<comment type="subcellular location">
    <subcellularLocation>
        <location evidence="1">Secreted</location>
    </subcellularLocation>
</comment>
<dbReference type="Proteomes" id="UP000582659">
    <property type="component" value="Unassembled WGS sequence"/>
</dbReference>
<dbReference type="EMBL" id="CAJFDI010000005">
    <property type="protein sequence ID" value="CAD5233171.1"/>
    <property type="molecule type" value="Genomic_DNA"/>
</dbReference>
<evidence type="ECO:0000313" key="9">
    <source>
        <dbReference type="WBParaSite" id="BXY_1013900.1"/>
    </source>
</evidence>
<evidence type="ECO:0000256" key="3">
    <source>
        <dbReference type="ARBA" id="ARBA00022525"/>
    </source>
</evidence>
<dbReference type="OrthoDB" id="5813817at2759"/>
<organism evidence="7 9">
    <name type="scientific">Bursaphelenchus xylophilus</name>
    <name type="common">Pinewood nematode worm</name>
    <name type="synonym">Aphelenchoides xylophilus</name>
    <dbReference type="NCBI Taxonomy" id="6326"/>
    <lineage>
        <taxon>Eukaryota</taxon>
        <taxon>Metazoa</taxon>
        <taxon>Ecdysozoa</taxon>
        <taxon>Nematoda</taxon>
        <taxon>Chromadorea</taxon>
        <taxon>Rhabditida</taxon>
        <taxon>Tylenchina</taxon>
        <taxon>Tylenchomorpha</taxon>
        <taxon>Aphelenchoidea</taxon>
        <taxon>Aphelenchoididae</taxon>
        <taxon>Bursaphelenchus</taxon>
    </lineage>
</organism>
<dbReference type="AlphaFoldDB" id="A0A1I7SAU2"/>
<proteinExistence type="inferred from homology"/>
<evidence type="ECO:0000313" key="6">
    <source>
        <dbReference type="EMBL" id="CAG9126768.1"/>
    </source>
</evidence>
<dbReference type="GO" id="GO:0005576">
    <property type="term" value="C:extracellular region"/>
    <property type="evidence" value="ECO:0007669"/>
    <property type="project" value="UniProtKB-SubCell"/>
</dbReference>
<accession>A0A1I7SAU2</accession>
<keyword evidence="8" id="KW-1185">Reference proteome</keyword>
<dbReference type="SMR" id="A0A1I7SAU2"/>
<evidence type="ECO:0000256" key="2">
    <source>
        <dbReference type="ARBA" id="ARBA00010112"/>
    </source>
</evidence>
<comment type="similarity">
    <text evidence="2">Belongs to the nematode transthyretin-like family.</text>
</comment>
<keyword evidence="3" id="KW-0964">Secreted</keyword>
<evidence type="ECO:0000256" key="4">
    <source>
        <dbReference type="ARBA" id="ARBA00022729"/>
    </source>
</evidence>
<reference evidence="6" key="2">
    <citation type="submission" date="2020-08" db="EMBL/GenBank/DDBJ databases">
        <authorList>
            <person name="Kikuchi T."/>
        </authorList>
    </citation>
    <scope>NUCLEOTIDE SEQUENCE</scope>
    <source>
        <strain evidence="5">Ka4C1</strain>
    </source>
</reference>
<evidence type="ECO:0000313" key="8">
    <source>
        <dbReference type="Proteomes" id="UP000659654"/>
    </source>
</evidence>
<dbReference type="Proteomes" id="UP000659654">
    <property type="component" value="Unassembled WGS sequence"/>
</dbReference>
<dbReference type="InterPro" id="IPR038479">
    <property type="entry name" value="Transthyretin-like_sf"/>
</dbReference>
<evidence type="ECO:0000313" key="7">
    <source>
        <dbReference type="Proteomes" id="UP000095284"/>
    </source>
</evidence>
<dbReference type="WBParaSite" id="BXY_1013900.1">
    <property type="protein sequence ID" value="BXY_1013900.1"/>
    <property type="gene ID" value="BXY_1013900"/>
</dbReference>
<dbReference type="GO" id="GO:0009986">
    <property type="term" value="C:cell surface"/>
    <property type="evidence" value="ECO:0007669"/>
    <property type="project" value="InterPro"/>
</dbReference>